<dbReference type="PROSITE" id="PS00073">
    <property type="entry name" value="ACYL_COA_DH_2"/>
    <property type="match status" value="1"/>
</dbReference>
<comment type="similarity">
    <text evidence="2 5">Belongs to the acyl-CoA dehydrogenase family.</text>
</comment>
<dbReference type="InterPro" id="IPR006091">
    <property type="entry name" value="Acyl-CoA_Oxase/DH_mid-dom"/>
</dbReference>
<feature type="domain" description="Acyl-CoA oxidase/dehydrogenase middle" evidence="7">
    <location>
        <begin position="136"/>
        <end position="229"/>
    </location>
</feature>
<evidence type="ECO:0000259" key="7">
    <source>
        <dbReference type="Pfam" id="PF02770"/>
    </source>
</evidence>
<dbReference type="Pfam" id="PF02770">
    <property type="entry name" value="Acyl-CoA_dh_M"/>
    <property type="match status" value="1"/>
</dbReference>
<evidence type="ECO:0000313" key="9">
    <source>
        <dbReference type="EMBL" id="OUD99955.1"/>
    </source>
</evidence>
<dbReference type="GO" id="GO:0003995">
    <property type="term" value="F:acyl-CoA dehydrogenase activity"/>
    <property type="evidence" value="ECO:0007669"/>
    <property type="project" value="InterPro"/>
</dbReference>
<evidence type="ECO:0000313" key="10">
    <source>
        <dbReference type="Proteomes" id="UP000195062"/>
    </source>
</evidence>
<dbReference type="Gene3D" id="1.10.540.10">
    <property type="entry name" value="Acyl-CoA dehydrogenase/oxidase, N-terminal domain"/>
    <property type="match status" value="1"/>
</dbReference>
<dbReference type="Proteomes" id="UP000195062">
    <property type="component" value="Unassembled WGS sequence"/>
</dbReference>
<dbReference type="GO" id="GO:0006635">
    <property type="term" value="P:fatty acid beta-oxidation"/>
    <property type="evidence" value="ECO:0007669"/>
    <property type="project" value="InterPro"/>
</dbReference>
<dbReference type="InterPro" id="IPR046373">
    <property type="entry name" value="Acyl-CoA_Oxase/DH_mid-dom_sf"/>
</dbReference>
<protein>
    <submittedName>
        <fullName evidence="9">Acyl-CoA dehydrogenase</fullName>
    </submittedName>
</protein>
<dbReference type="InterPro" id="IPR006089">
    <property type="entry name" value="Acyl-CoA_DH_CS"/>
</dbReference>
<dbReference type="InterPro" id="IPR036250">
    <property type="entry name" value="AcylCo_DH-like_C"/>
</dbReference>
<evidence type="ECO:0000256" key="5">
    <source>
        <dbReference type="RuleBase" id="RU362125"/>
    </source>
</evidence>
<gene>
    <name evidence="9" type="primary">mmgC</name>
    <name evidence="9" type="ORF">CMMCAS07_19450</name>
</gene>
<dbReference type="InterPro" id="IPR013786">
    <property type="entry name" value="AcylCoA_DH/ox_N"/>
</dbReference>
<dbReference type="Gene3D" id="1.20.140.10">
    <property type="entry name" value="Butyryl-CoA Dehydrogenase, subunit A, domain 3"/>
    <property type="match status" value="1"/>
</dbReference>
<comment type="caution">
    <text evidence="9">The sequence shown here is derived from an EMBL/GenBank/DDBJ whole genome shotgun (WGS) entry which is preliminary data.</text>
</comment>
<keyword evidence="4 5" id="KW-0274">FAD</keyword>
<evidence type="ECO:0000259" key="8">
    <source>
        <dbReference type="Pfam" id="PF02771"/>
    </source>
</evidence>
<reference evidence="9 10" key="1">
    <citation type="submission" date="2016-08" db="EMBL/GenBank/DDBJ databases">
        <title>Genome sequence of Clavibacter michiganensis subsp. michiganensis strain CASJ007.</title>
        <authorList>
            <person name="Thapa S.P."/>
            <person name="Coaker G."/>
        </authorList>
    </citation>
    <scope>NUCLEOTIDE SEQUENCE [LARGE SCALE GENOMIC DNA]</scope>
    <source>
        <strain evidence="9">CASJ007</strain>
    </source>
</reference>
<evidence type="ECO:0000256" key="4">
    <source>
        <dbReference type="ARBA" id="ARBA00022827"/>
    </source>
</evidence>
<dbReference type="SUPFAM" id="SSF56645">
    <property type="entry name" value="Acyl-CoA dehydrogenase NM domain-like"/>
    <property type="match status" value="1"/>
</dbReference>
<dbReference type="InterPro" id="IPR045008">
    <property type="entry name" value="ACX4-like"/>
</dbReference>
<dbReference type="PANTHER" id="PTHR43188:SF1">
    <property type="entry name" value="ACYL-COA DEHYDROGENASE"/>
    <property type="match status" value="1"/>
</dbReference>
<evidence type="ECO:0000256" key="1">
    <source>
        <dbReference type="ARBA" id="ARBA00001974"/>
    </source>
</evidence>
<dbReference type="SUPFAM" id="SSF47203">
    <property type="entry name" value="Acyl-CoA dehydrogenase C-terminal domain-like"/>
    <property type="match status" value="1"/>
</dbReference>
<sequence length="395" mass="42830">MEHRVPHPLIGDFYGYETRLGDREKESLAGLRAYLEAEVKPHVNGLWARAEFPRHVVAGLAERGLFGMPFPETRPFENSAVYRGWAALELGRVDASIATLVGMQSGLVMGSVAVAGSPEQRAEWLPRFASGEILGSFGLTEPLSGSDSARGLRTVATRRGDEWSITGSKRWIGNGTISDVTVIWAKDADDGQVKGFLVPNDSPGFRATRIEDKQALRIVQNADIELDGVIVPERNRLQNGTSFADTAAVLRLTRAEVAWAAIGISIGAYEAAVAYTGEREQFGKPLGAHQLIQDLLVRSLGNITASIGLVTRASEMVDEGTQSDEHSALAKAYATSRMRETVAWCREAFGGNGIVLDYDVARFFADAEAIYSYEGTREMNTLIVGRAITGHAAFV</sequence>
<dbReference type="Pfam" id="PF02771">
    <property type="entry name" value="Acyl-CoA_dh_N"/>
    <property type="match status" value="1"/>
</dbReference>
<organism evidence="9 10">
    <name type="scientific">Clavibacter michiganensis subsp. michiganensis</name>
    <dbReference type="NCBI Taxonomy" id="33013"/>
    <lineage>
        <taxon>Bacteria</taxon>
        <taxon>Bacillati</taxon>
        <taxon>Actinomycetota</taxon>
        <taxon>Actinomycetes</taxon>
        <taxon>Micrococcales</taxon>
        <taxon>Microbacteriaceae</taxon>
        <taxon>Clavibacter</taxon>
    </lineage>
</organism>
<feature type="domain" description="Acyl-CoA dehydrogenase/oxidase C-terminal" evidence="6">
    <location>
        <begin position="249"/>
        <end position="388"/>
    </location>
</feature>
<dbReference type="InterPro" id="IPR009075">
    <property type="entry name" value="AcylCo_DH/oxidase_C"/>
</dbReference>
<dbReference type="InterPro" id="IPR009100">
    <property type="entry name" value="AcylCoA_DH/oxidase_NM_dom_sf"/>
</dbReference>
<dbReference type="InterPro" id="IPR037069">
    <property type="entry name" value="AcylCoA_DH/ox_N_sf"/>
</dbReference>
<feature type="domain" description="Acyl-CoA dehydrogenase/oxidase N-terminal" evidence="8">
    <location>
        <begin position="25"/>
        <end position="132"/>
    </location>
</feature>
<name>A0A251XCX7_CLAMM</name>
<dbReference type="EMBL" id="MDHH01000009">
    <property type="protein sequence ID" value="OUD99955.1"/>
    <property type="molecule type" value="Genomic_DNA"/>
</dbReference>
<dbReference type="Gene3D" id="2.40.110.10">
    <property type="entry name" value="Butyryl-CoA Dehydrogenase, subunit A, domain 2"/>
    <property type="match status" value="1"/>
</dbReference>
<accession>A0A251XCX7</accession>
<dbReference type="PANTHER" id="PTHR43188">
    <property type="entry name" value="ACYL-COENZYME A OXIDASE"/>
    <property type="match status" value="1"/>
</dbReference>
<evidence type="ECO:0000256" key="3">
    <source>
        <dbReference type="ARBA" id="ARBA00022630"/>
    </source>
</evidence>
<evidence type="ECO:0000256" key="2">
    <source>
        <dbReference type="ARBA" id="ARBA00009347"/>
    </source>
</evidence>
<dbReference type="GO" id="GO:0050660">
    <property type="term" value="F:flavin adenine dinucleotide binding"/>
    <property type="evidence" value="ECO:0007669"/>
    <property type="project" value="InterPro"/>
</dbReference>
<dbReference type="Pfam" id="PF00441">
    <property type="entry name" value="Acyl-CoA_dh_1"/>
    <property type="match status" value="1"/>
</dbReference>
<dbReference type="AlphaFoldDB" id="A0A251XCX7"/>
<comment type="cofactor">
    <cofactor evidence="1 5">
        <name>FAD</name>
        <dbReference type="ChEBI" id="CHEBI:57692"/>
    </cofactor>
</comment>
<keyword evidence="5" id="KW-0560">Oxidoreductase</keyword>
<keyword evidence="3 5" id="KW-0285">Flavoprotein</keyword>
<keyword evidence="10" id="KW-1185">Reference proteome</keyword>
<evidence type="ECO:0000259" key="6">
    <source>
        <dbReference type="Pfam" id="PF00441"/>
    </source>
</evidence>
<proteinExistence type="inferred from homology"/>